<dbReference type="Proteomes" id="UP001408594">
    <property type="component" value="Unassembled WGS sequence"/>
</dbReference>
<comment type="caution">
    <text evidence="3">The sequence shown here is derived from an EMBL/GenBank/DDBJ whole genome shotgun (WGS) entry which is preliminary data.</text>
</comment>
<evidence type="ECO:0000313" key="3">
    <source>
        <dbReference type="EMBL" id="GAA5523898.1"/>
    </source>
</evidence>
<evidence type="ECO:0000313" key="4">
    <source>
        <dbReference type="Proteomes" id="UP001408594"/>
    </source>
</evidence>
<accession>A0ABP9WNN5</accession>
<protein>
    <recommendedName>
        <fullName evidence="2">Bacterial Pleckstrin homology domain-containing protein</fullName>
    </recommendedName>
</protein>
<dbReference type="Pfam" id="PF10882">
    <property type="entry name" value="bPH_5"/>
    <property type="match status" value="1"/>
</dbReference>
<evidence type="ECO:0000259" key="2">
    <source>
        <dbReference type="Pfam" id="PF10882"/>
    </source>
</evidence>
<proteinExistence type="predicted"/>
<organism evidence="3 4">
    <name type="scientific">Microbulbifer aestuariivivens</name>
    <dbReference type="NCBI Taxonomy" id="1908308"/>
    <lineage>
        <taxon>Bacteria</taxon>
        <taxon>Pseudomonadati</taxon>
        <taxon>Pseudomonadota</taxon>
        <taxon>Gammaproteobacteria</taxon>
        <taxon>Cellvibrionales</taxon>
        <taxon>Microbulbiferaceae</taxon>
        <taxon>Microbulbifer</taxon>
    </lineage>
</organism>
<dbReference type="InterPro" id="IPR027783">
    <property type="entry name" value="Bacterial_PH-related"/>
</dbReference>
<keyword evidence="1" id="KW-0812">Transmembrane</keyword>
<keyword evidence="4" id="KW-1185">Reference proteome</keyword>
<gene>
    <name evidence="3" type="ORF">Maes01_00447</name>
</gene>
<sequence>MSKPLQFGAPWSRQLKVLTTLFSLFLLGLPLILAERAPHNAPALYQIAIWLPVAILILAALFAIRGFVIEGEQLLVLRPLWKTRICLRDLQRAEADPDAMQGSVRTFGNGGLFGYIGLFRNDRLGRYRAFATDEKNSVVLRFETHTLVITPEQPQRVAALLNRER</sequence>
<feature type="transmembrane region" description="Helical" evidence="1">
    <location>
        <begin position="44"/>
        <end position="68"/>
    </location>
</feature>
<evidence type="ECO:0000256" key="1">
    <source>
        <dbReference type="SAM" id="Phobius"/>
    </source>
</evidence>
<dbReference type="RefSeq" id="WP_345548442.1">
    <property type="nucleotide sequence ID" value="NZ_BAABRT010000002.1"/>
</dbReference>
<name>A0ABP9WNN5_9GAMM</name>
<keyword evidence="1" id="KW-1133">Transmembrane helix</keyword>
<feature type="domain" description="Bacterial Pleckstrin homology" evidence="2">
    <location>
        <begin position="67"/>
        <end position="163"/>
    </location>
</feature>
<keyword evidence="1" id="KW-0472">Membrane</keyword>
<dbReference type="EMBL" id="BAABRT010000002">
    <property type="protein sequence ID" value="GAA5523898.1"/>
    <property type="molecule type" value="Genomic_DNA"/>
</dbReference>
<reference evidence="3 4" key="1">
    <citation type="submission" date="2024-02" db="EMBL/GenBank/DDBJ databases">
        <title>Microbulbifer aestuariivivens NBRC 112533.</title>
        <authorList>
            <person name="Ichikawa N."/>
            <person name="Katano-Makiyama Y."/>
            <person name="Hidaka K."/>
        </authorList>
    </citation>
    <scope>NUCLEOTIDE SEQUENCE [LARGE SCALE GENOMIC DNA]</scope>
    <source>
        <strain evidence="3 4">NBRC 112533</strain>
    </source>
</reference>